<comment type="caution">
    <text evidence="2">The sequence shown here is derived from an EMBL/GenBank/DDBJ whole genome shotgun (WGS) entry which is preliminary data.</text>
</comment>
<dbReference type="EMBL" id="JZDQ02000026">
    <property type="protein sequence ID" value="OIJ25364.1"/>
    <property type="molecule type" value="Genomic_DNA"/>
</dbReference>
<sequence length="469" mass="49873">MASKKDLVEAHAFSRRRLVSAFLSGAPGGREVEPARPGRSVFGGLVLAVLLIAGGAVAHFLAPRPATGWADQPGLIVTKGGARYVVTGPENEKELYPVVNLTSAQLILGLDLEKKSKVIDQEEIDKEFPKGTIGLSGPKVPEELPLKSDFINTGWTACTANGAGTYLNISAKPDVKAATDTGFMVQTEEGTYLIAESENLDGYTQAYSYKIEGDAETYADRVFDDPVSTPTVPQSWVNLFPTGGALTGASFGSAFTKVGQTVEGEEYPIGTKGHYLAKDYLMTETGWVRLEDFASEVYDIAFGDKANLQSLDSQPNIDGDRLEESTFWPRSTLEPGTGGVCAKLETEDKTTVRLGVEPGDRAWPSSEPPAADNLTAAMVDAGRGAFVYAANDEDVQKQSAVPYLIDARGTVNTLDGPVTVERLGLTTDSGPIVPGTWLQLLPGGAALSTELALCPPNTDEVQESKCVSE</sequence>
<dbReference type="OrthoDB" id="3847604at2"/>
<dbReference type="GO" id="GO:0005576">
    <property type="term" value="C:extracellular region"/>
    <property type="evidence" value="ECO:0007669"/>
    <property type="project" value="TreeGrafter"/>
</dbReference>
<keyword evidence="1" id="KW-0812">Transmembrane</keyword>
<keyword evidence="3" id="KW-1185">Reference proteome</keyword>
<protein>
    <recommendedName>
        <fullName evidence="4">Type VII secretion protein EccB</fullName>
    </recommendedName>
</protein>
<dbReference type="PANTHER" id="PTHR40765">
    <property type="entry name" value="ESX-2 SECRETION SYSTEM ATPASE ECCB2"/>
    <property type="match status" value="1"/>
</dbReference>
<evidence type="ECO:0000313" key="2">
    <source>
        <dbReference type="EMBL" id="OIJ25364.1"/>
    </source>
</evidence>
<dbReference type="RefSeq" id="WP_045548160.1">
    <property type="nucleotide sequence ID" value="NZ_JZDQ02000026.1"/>
</dbReference>
<dbReference type="PANTHER" id="PTHR40765:SF2">
    <property type="entry name" value="ESX-2 SECRETION SYSTEM ATPASE ECCB2"/>
    <property type="match status" value="1"/>
</dbReference>
<accession>A0A1J4N197</accession>
<keyword evidence="1" id="KW-0472">Membrane</keyword>
<dbReference type="AlphaFoldDB" id="A0A1J4N197"/>
<gene>
    <name evidence="2" type="ORF">UG56_018310</name>
</gene>
<keyword evidence="1" id="KW-1133">Transmembrane helix</keyword>
<name>A0A1J4N197_9ACTN</name>
<organism evidence="2 3">
    <name type="scientific">Nocardioides luteus</name>
    <dbReference type="NCBI Taxonomy" id="1844"/>
    <lineage>
        <taxon>Bacteria</taxon>
        <taxon>Bacillati</taxon>
        <taxon>Actinomycetota</taxon>
        <taxon>Actinomycetes</taxon>
        <taxon>Propionibacteriales</taxon>
        <taxon>Nocardioidaceae</taxon>
        <taxon>Nocardioides</taxon>
    </lineage>
</organism>
<dbReference type="Pfam" id="PF05108">
    <property type="entry name" value="T7SS_ESX1_EccB"/>
    <property type="match status" value="1"/>
</dbReference>
<feature type="transmembrane region" description="Helical" evidence="1">
    <location>
        <begin position="40"/>
        <end position="62"/>
    </location>
</feature>
<dbReference type="InterPro" id="IPR044857">
    <property type="entry name" value="T7SS_EccB_R1"/>
</dbReference>
<dbReference type="Gene3D" id="3.30.2390.20">
    <property type="entry name" value="Type VII secretion system EccB, repeat 1 domain"/>
    <property type="match status" value="1"/>
</dbReference>
<dbReference type="InterPro" id="IPR007795">
    <property type="entry name" value="T7SS_EccB"/>
</dbReference>
<evidence type="ECO:0000313" key="3">
    <source>
        <dbReference type="Proteomes" id="UP000033772"/>
    </source>
</evidence>
<reference evidence="2" key="1">
    <citation type="submission" date="2016-10" db="EMBL/GenBank/DDBJ databases">
        <title>Draft Genome Sequence of Nocardioides luteus Strain BAFB, an Alkane-Degrading Bacterium Isolated from JP-7 Polluted Soil.</title>
        <authorList>
            <person name="Brown L."/>
            <person name="Ruiz O.N."/>
            <person name="Gunasekera T."/>
        </authorList>
    </citation>
    <scope>NUCLEOTIDE SEQUENCE [LARGE SCALE GENOMIC DNA]</scope>
    <source>
        <strain evidence="2">BAFB</strain>
    </source>
</reference>
<proteinExistence type="predicted"/>
<dbReference type="Proteomes" id="UP000033772">
    <property type="component" value="Unassembled WGS sequence"/>
</dbReference>
<dbReference type="STRING" id="1844.UG56_018310"/>
<evidence type="ECO:0000256" key="1">
    <source>
        <dbReference type="SAM" id="Phobius"/>
    </source>
</evidence>
<evidence type="ECO:0008006" key="4">
    <source>
        <dbReference type="Google" id="ProtNLM"/>
    </source>
</evidence>